<dbReference type="OrthoDB" id="1429861at2759"/>
<evidence type="ECO:0000313" key="8">
    <source>
        <dbReference type="Proteomes" id="UP000325577"/>
    </source>
</evidence>
<keyword evidence="5" id="KW-0238">DNA-binding</keyword>
<evidence type="ECO:0000256" key="3">
    <source>
        <dbReference type="ARBA" id="ARBA00022833"/>
    </source>
</evidence>
<dbReference type="PANTHER" id="PTHR24009">
    <property type="entry name" value="RNA-BINDING (RRM/RBD/RNP MOTIFS)"/>
    <property type="match status" value="1"/>
</dbReference>
<dbReference type="Proteomes" id="UP000325577">
    <property type="component" value="Linkage Group LG17"/>
</dbReference>
<feature type="compositionally biased region" description="Basic and acidic residues" evidence="6">
    <location>
        <begin position="218"/>
        <end position="241"/>
    </location>
</feature>
<feature type="region of interest" description="Disordered" evidence="6">
    <location>
        <begin position="218"/>
        <end position="296"/>
    </location>
</feature>
<keyword evidence="1" id="KW-0479">Metal-binding</keyword>
<name>A0A5J5AX48_9ASTE</name>
<evidence type="ECO:0000256" key="4">
    <source>
        <dbReference type="ARBA" id="ARBA00022884"/>
    </source>
</evidence>
<keyword evidence="2" id="KW-0863">Zinc-finger</keyword>
<evidence type="ECO:0000256" key="1">
    <source>
        <dbReference type="ARBA" id="ARBA00022723"/>
    </source>
</evidence>
<keyword evidence="8" id="KW-1185">Reference proteome</keyword>
<dbReference type="GO" id="GO:0003723">
    <property type="term" value="F:RNA binding"/>
    <property type="evidence" value="ECO:0007669"/>
    <property type="project" value="UniProtKB-KW"/>
</dbReference>
<feature type="compositionally biased region" description="Low complexity" evidence="6">
    <location>
        <begin position="280"/>
        <end position="296"/>
    </location>
</feature>
<reference evidence="7 8" key="1">
    <citation type="submission" date="2019-09" db="EMBL/GenBank/DDBJ databases">
        <title>A chromosome-level genome assembly of the Chinese tupelo Nyssa sinensis.</title>
        <authorList>
            <person name="Yang X."/>
            <person name="Kang M."/>
            <person name="Yang Y."/>
            <person name="Xiong H."/>
            <person name="Wang M."/>
            <person name="Zhang Z."/>
            <person name="Wang Z."/>
            <person name="Wu H."/>
            <person name="Ma T."/>
            <person name="Liu J."/>
            <person name="Xi Z."/>
        </authorList>
    </citation>
    <scope>NUCLEOTIDE SEQUENCE [LARGE SCALE GENOMIC DNA]</scope>
    <source>
        <strain evidence="7">J267</strain>
        <tissue evidence="7">Leaf</tissue>
    </source>
</reference>
<dbReference type="GO" id="GO:0008270">
    <property type="term" value="F:zinc ion binding"/>
    <property type="evidence" value="ECO:0007669"/>
    <property type="project" value="UniProtKB-KW"/>
</dbReference>
<keyword evidence="3" id="KW-0862">Zinc</keyword>
<dbReference type="GO" id="GO:0003677">
    <property type="term" value="F:DNA binding"/>
    <property type="evidence" value="ECO:0007669"/>
    <property type="project" value="UniProtKB-KW"/>
</dbReference>
<evidence type="ECO:0000313" key="7">
    <source>
        <dbReference type="EMBL" id="KAA8535503.1"/>
    </source>
</evidence>
<evidence type="ECO:0000256" key="6">
    <source>
        <dbReference type="SAM" id="MobiDB-lite"/>
    </source>
</evidence>
<accession>A0A5J5AX48</accession>
<keyword evidence="4" id="KW-0694">RNA-binding</keyword>
<protein>
    <submittedName>
        <fullName evidence="7">Uncharacterized protein</fullName>
    </submittedName>
</protein>
<dbReference type="AlphaFoldDB" id="A0A5J5AX48"/>
<gene>
    <name evidence="7" type="ORF">F0562_030506</name>
</gene>
<feature type="region of interest" description="Disordered" evidence="6">
    <location>
        <begin position="99"/>
        <end position="122"/>
    </location>
</feature>
<dbReference type="PANTHER" id="PTHR24009:SF3">
    <property type="entry name" value="RNA-BINDING (RRM_RBD_RNP MOTIFS) FAMILY PROTEIN-RELATED"/>
    <property type="match status" value="1"/>
</dbReference>
<sequence length="296" mass="33356">MFYSTQDVLWRRKLEEQADLQQAIELQGRTLMGLQLLDVKRHNHHRTLSTGAAIPSPINSPNFFDQTFVLPSDRSKNGSNPAMATSATVVADQLQHGANVTEKEREPSNCNDENGNGKESPHNEEMRLFSQPNKPCHSLVLAIKSHKHRSFCSLRLLSAKTLEFSMEKGSKNQGLCVYAGKVQTSWISKPNWSKTNTMTSRQGKQSQAYEKISRVKHEDKQVGSYQRHTEKEKVSHGKYVEKGSGQVGVKDEIKKSSTIKIGNKSGYTEYHREERVRKVSYGNNSSSSRNYGSKKA</sequence>
<organism evidence="7 8">
    <name type="scientific">Nyssa sinensis</name>
    <dbReference type="NCBI Taxonomy" id="561372"/>
    <lineage>
        <taxon>Eukaryota</taxon>
        <taxon>Viridiplantae</taxon>
        <taxon>Streptophyta</taxon>
        <taxon>Embryophyta</taxon>
        <taxon>Tracheophyta</taxon>
        <taxon>Spermatophyta</taxon>
        <taxon>Magnoliopsida</taxon>
        <taxon>eudicotyledons</taxon>
        <taxon>Gunneridae</taxon>
        <taxon>Pentapetalae</taxon>
        <taxon>asterids</taxon>
        <taxon>Cornales</taxon>
        <taxon>Nyssaceae</taxon>
        <taxon>Nyssa</taxon>
    </lineage>
</organism>
<evidence type="ECO:0000256" key="2">
    <source>
        <dbReference type="ARBA" id="ARBA00022771"/>
    </source>
</evidence>
<evidence type="ECO:0000256" key="5">
    <source>
        <dbReference type="ARBA" id="ARBA00023125"/>
    </source>
</evidence>
<proteinExistence type="predicted"/>
<dbReference type="EMBL" id="CM018040">
    <property type="protein sequence ID" value="KAA8535503.1"/>
    <property type="molecule type" value="Genomic_DNA"/>
</dbReference>